<reference evidence="4 5" key="1">
    <citation type="submission" date="2016-07" db="EMBL/GenBank/DDBJ databases">
        <title>Pervasive Adenine N6-methylation of Active Genes in Fungi.</title>
        <authorList>
            <consortium name="DOE Joint Genome Institute"/>
            <person name="Mondo S.J."/>
            <person name="Dannebaum R.O."/>
            <person name="Kuo R.C."/>
            <person name="Labutti K."/>
            <person name="Haridas S."/>
            <person name="Kuo A."/>
            <person name="Salamov A."/>
            <person name="Ahrendt S.R."/>
            <person name="Lipzen A."/>
            <person name="Sullivan W."/>
            <person name="Andreopoulos W.B."/>
            <person name="Clum A."/>
            <person name="Lindquist E."/>
            <person name="Daum C."/>
            <person name="Ramamoorthy G.K."/>
            <person name="Gryganskyi A."/>
            <person name="Culley D."/>
            <person name="Magnuson J.K."/>
            <person name="James T.Y."/>
            <person name="O'Malley M.A."/>
            <person name="Stajich J.E."/>
            <person name="Spatafora J.W."/>
            <person name="Visel A."/>
            <person name="Grigoriev I.V."/>
        </authorList>
    </citation>
    <scope>NUCLEOTIDE SEQUENCE [LARGE SCALE GENOMIC DNA]</scope>
    <source>
        <strain evidence="4 5">68-887.2</strain>
    </source>
</reference>
<dbReference type="CDD" id="cd05259">
    <property type="entry name" value="PCBER_SDR_a"/>
    <property type="match status" value="1"/>
</dbReference>
<dbReference type="EMBL" id="MCFC01000013">
    <property type="protein sequence ID" value="ORY31857.1"/>
    <property type="molecule type" value="Genomic_DNA"/>
</dbReference>
<evidence type="ECO:0000256" key="2">
    <source>
        <dbReference type="ARBA" id="ARBA00023002"/>
    </source>
</evidence>
<dbReference type="InterPro" id="IPR051609">
    <property type="entry name" value="NmrA/Isoflavone_reductase-like"/>
</dbReference>
<evidence type="ECO:0000313" key="4">
    <source>
        <dbReference type="EMBL" id="ORY31857.1"/>
    </source>
</evidence>
<name>A0A1Y2BBK1_9TREE</name>
<dbReference type="SUPFAM" id="SSF51735">
    <property type="entry name" value="NAD(P)-binding Rossmann-fold domains"/>
    <property type="match status" value="1"/>
</dbReference>
<accession>A0A1Y2BBK1</accession>
<dbReference type="InterPro" id="IPR045312">
    <property type="entry name" value="PCBER-like"/>
</dbReference>
<dbReference type="Gene3D" id="3.90.25.10">
    <property type="entry name" value="UDP-galactose 4-epimerase, domain 1"/>
    <property type="match status" value="1"/>
</dbReference>
<evidence type="ECO:0000259" key="3">
    <source>
        <dbReference type="Pfam" id="PF05368"/>
    </source>
</evidence>
<dbReference type="InParanoid" id="A0A1Y2BBK1"/>
<protein>
    <submittedName>
        <fullName evidence="4">Saccharopine dehydrogenase-like oxidoreductase</fullName>
    </submittedName>
</protein>
<comment type="caution">
    <text evidence="4">The sequence shown here is derived from an EMBL/GenBank/DDBJ whole genome shotgun (WGS) entry which is preliminary data.</text>
</comment>
<keyword evidence="5" id="KW-1185">Reference proteome</keyword>
<dbReference type="Pfam" id="PF05368">
    <property type="entry name" value="NmrA"/>
    <property type="match status" value="1"/>
</dbReference>
<gene>
    <name evidence="4" type="ORF">BCR39DRAFT_525754</name>
</gene>
<keyword evidence="2" id="KW-0560">Oxidoreductase</keyword>
<sequence length="305" mass="33453">MASSTLTITTTSTPRILVLGAGELGLSILRALSDHSRPVELSVLLRASSSSICSVSSQLPQVRIIQGDLTLPSAELSTYLVGFDIVINASGFSAGQGSQTRIVQAALRAKVGRYIPWQFGVDYDVIGRGSSQPLFDEQLDVRDVLRAQLDVKWTIISTGLFTSLLFEPTFGLINLDSGIVRALGSWDNRVTVTSPDDIGKLTTSILLDEESAPDGVVYIASDTTTFNGVAQAIERTGKNVQREVISVEELEERLRKDPEDKMARYHLIWARNHGVAWELKDTWNGKRGIRVESLDDYLKTNSSKK</sequence>
<evidence type="ECO:0000256" key="1">
    <source>
        <dbReference type="ARBA" id="ARBA00022857"/>
    </source>
</evidence>
<dbReference type="PANTHER" id="PTHR47706">
    <property type="entry name" value="NMRA-LIKE FAMILY PROTEIN"/>
    <property type="match status" value="1"/>
</dbReference>
<proteinExistence type="predicted"/>
<dbReference type="InterPro" id="IPR036291">
    <property type="entry name" value="NAD(P)-bd_dom_sf"/>
</dbReference>
<keyword evidence="1" id="KW-0521">NADP</keyword>
<dbReference type="Proteomes" id="UP000193986">
    <property type="component" value="Unassembled WGS sequence"/>
</dbReference>
<feature type="domain" description="NmrA-like" evidence="3">
    <location>
        <begin position="14"/>
        <end position="252"/>
    </location>
</feature>
<dbReference type="OrthoDB" id="5283654at2759"/>
<organism evidence="4 5">
    <name type="scientific">Naematelia encephala</name>
    <dbReference type="NCBI Taxonomy" id="71784"/>
    <lineage>
        <taxon>Eukaryota</taxon>
        <taxon>Fungi</taxon>
        <taxon>Dikarya</taxon>
        <taxon>Basidiomycota</taxon>
        <taxon>Agaricomycotina</taxon>
        <taxon>Tremellomycetes</taxon>
        <taxon>Tremellales</taxon>
        <taxon>Naemateliaceae</taxon>
        <taxon>Naematelia</taxon>
    </lineage>
</organism>
<dbReference type="GO" id="GO:0016491">
    <property type="term" value="F:oxidoreductase activity"/>
    <property type="evidence" value="ECO:0007669"/>
    <property type="project" value="UniProtKB-KW"/>
</dbReference>
<dbReference type="AlphaFoldDB" id="A0A1Y2BBK1"/>
<dbReference type="PANTHER" id="PTHR47706:SF6">
    <property type="entry name" value="NMRA-LIKE FAMILY PROTEIN (AFU_ORTHOLOGUE AFUA_6G00280)"/>
    <property type="match status" value="1"/>
</dbReference>
<dbReference type="InterPro" id="IPR008030">
    <property type="entry name" value="NmrA-like"/>
</dbReference>
<dbReference type="Gene3D" id="3.40.50.720">
    <property type="entry name" value="NAD(P)-binding Rossmann-like Domain"/>
    <property type="match status" value="1"/>
</dbReference>
<evidence type="ECO:0000313" key="5">
    <source>
        <dbReference type="Proteomes" id="UP000193986"/>
    </source>
</evidence>